<dbReference type="EMBL" id="KB311801">
    <property type="protein sequence ID" value="ELT88557.1"/>
    <property type="molecule type" value="Genomic_DNA"/>
</dbReference>
<dbReference type="InterPro" id="IPR002099">
    <property type="entry name" value="MutL/Mlh/PMS"/>
</dbReference>
<dbReference type="Gene3D" id="3.30.565.10">
    <property type="entry name" value="Histidine kinase-like ATPase, C-terminal domain"/>
    <property type="match status" value="1"/>
</dbReference>
<evidence type="ECO:0000313" key="2">
    <source>
        <dbReference type="EMBL" id="ELT88557.1"/>
    </source>
</evidence>
<evidence type="ECO:0008006" key="5">
    <source>
        <dbReference type="Google" id="ProtNLM"/>
    </source>
</evidence>
<name>R7TAP5_CAPTE</name>
<dbReference type="OMA" id="AKHERAC"/>
<dbReference type="OrthoDB" id="10254304at2759"/>
<comment type="similarity">
    <text evidence="1">Belongs to the DNA mismatch repair MutL/HexB family.</text>
</comment>
<feature type="non-terminal residue" evidence="2">
    <location>
        <position position="276"/>
    </location>
</feature>
<dbReference type="NCBIfam" id="TIGR00585">
    <property type="entry name" value="mutl"/>
    <property type="match status" value="1"/>
</dbReference>
<dbReference type="InterPro" id="IPR036890">
    <property type="entry name" value="HATPase_C_sf"/>
</dbReference>
<dbReference type="GO" id="GO:0016887">
    <property type="term" value="F:ATP hydrolysis activity"/>
    <property type="evidence" value="ECO:0007669"/>
    <property type="project" value="InterPro"/>
</dbReference>
<keyword evidence="4" id="KW-1185">Reference proteome</keyword>
<dbReference type="PANTHER" id="PTHR10073">
    <property type="entry name" value="DNA MISMATCH REPAIR PROTEIN MLH, PMS, MUTL"/>
    <property type="match status" value="1"/>
</dbReference>
<gene>
    <name evidence="2" type="ORF">CAPTEDRAFT_17706</name>
</gene>
<sequence>MTDAKINPICILFAINRGDVHRICSGQVVLTLATAVKELVENSIDAGATSVEVKLKDHGVDSVEVVDNGSGVESANFQALTLKHHTSKIRDFGDLIGVETFGFRGEALSSLCALCRLSINTRHQSSAVGTRLTFDHSGKITDQSPVHRQPGTTVVLEQLFSTLPVRHSEFKRNLKKEFSRMLHVLSAYCLISVGVRISCTHVTSKGKKNVVLATQSSSSFRDNITSVFGFKQMQSLVEFEQVQAEDATYEEFGLSPEDSAASVPFKITGFVSRPEH</sequence>
<reference evidence="3" key="3">
    <citation type="submission" date="2015-06" db="UniProtKB">
        <authorList>
            <consortium name="EnsemblMetazoa"/>
        </authorList>
    </citation>
    <scope>IDENTIFICATION</scope>
</reference>
<dbReference type="Pfam" id="PF13589">
    <property type="entry name" value="HATPase_c_3"/>
    <property type="match status" value="1"/>
</dbReference>
<accession>R7TAP5</accession>
<dbReference type="GO" id="GO:0030983">
    <property type="term" value="F:mismatched DNA binding"/>
    <property type="evidence" value="ECO:0007669"/>
    <property type="project" value="InterPro"/>
</dbReference>
<dbReference type="STRING" id="283909.R7TAP5"/>
<evidence type="ECO:0000256" key="1">
    <source>
        <dbReference type="ARBA" id="ARBA00006082"/>
    </source>
</evidence>
<dbReference type="CDD" id="cd16926">
    <property type="entry name" value="HATPase_MutL-MLH-PMS-like"/>
    <property type="match status" value="1"/>
</dbReference>
<dbReference type="EMBL" id="AMQN01003433">
    <property type="status" value="NOT_ANNOTATED_CDS"/>
    <property type="molecule type" value="Genomic_DNA"/>
</dbReference>
<reference evidence="2 4" key="2">
    <citation type="journal article" date="2013" name="Nature">
        <title>Insights into bilaterian evolution from three spiralian genomes.</title>
        <authorList>
            <person name="Simakov O."/>
            <person name="Marletaz F."/>
            <person name="Cho S.J."/>
            <person name="Edsinger-Gonzales E."/>
            <person name="Havlak P."/>
            <person name="Hellsten U."/>
            <person name="Kuo D.H."/>
            <person name="Larsson T."/>
            <person name="Lv J."/>
            <person name="Arendt D."/>
            <person name="Savage R."/>
            <person name="Osoegawa K."/>
            <person name="de Jong P."/>
            <person name="Grimwood J."/>
            <person name="Chapman J.A."/>
            <person name="Shapiro H."/>
            <person name="Aerts A."/>
            <person name="Otillar R.P."/>
            <person name="Terry A.Y."/>
            <person name="Boore J.L."/>
            <person name="Grigoriev I.V."/>
            <person name="Lindberg D.R."/>
            <person name="Seaver E.C."/>
            <person name="Weisblat D.A."/>
            <person name="Putnam N.H."/>
            <person name="Rokhsar D.S."/>
        </authorList>
    </citation>
    <scope>NUCLEOTIDE SEQUENCE</scope>
    <source>
        <strain evidence="2 4">I ESC-2004</strain>
    </source>
</reference>
<dbReference type="FunFam" id="3.30.565.10:FF:000014">
    <property type="entry name" value="Mismatch repair endonuclease pms1, putative"/>
    <property type="match status" value="1"/>
</dbReference>
<dbReference type="SUPFAM" id="SSF55874">
    <property type="entry name" value="ATPase domain of HSP90 chaperone/DNA topoisomerase II/histidine kinase"/>
    <property type="match status" value="1"/>
</dbReference>
<dbReference type="Proteomes" id="UP000014760">
    <property type="component" value="Unassembled WGS sequence"/>
</dbReference>
<organism evidence="2">
    <name type="scientific">Capitella teleta</name>
    <name type="common">Polychaete worm</name>
    <dbReference type="NCBI Taxonomy" id="283909"/>
    <lineage>
        <taxon>Eukaryota</taxon>
        <taxon>Metazoa</taxon>
        <taxon>Spiralia</taxon>
        <taxon>Lophotrochozoa</taxon>
        <taxon>Annelida</taxon>
        <taxon>Polychaeta</taxon>
        <taxon>Sedentaria</taxon>
        <taxon>Scolecida</taxon>
        <taxon>Capitellidae</taxon>
        <taxon>Capitella</taxon>
    </lineage>
</organism>
<protein>
    <recommendedName>
        <fullName evidence="5">DNA mismatch repair protein S5 domain-containing protein</fullName>
    </recommendedName>
</protein>
<dbReference type="GO" id="GO:0005524">
    <property type="term" value="F:ATP binding"/>
    <property type="evidence" value="ECO:0007669"/>
    <property type="project" value="InterPro"/>
</dbReference>
<dbReference type="PANTHER" id="PTHR10073:SF52">
    <property type="entry name" value="MISMATCH REPAIR ENDONUCLEASE PMS2"/>
    <property type="match status" value="1"/>
</dbReference>
<dbReference type="PROSITE" id="PS00058">
    <property type="entry name" value="DNA_MISMATCH_REPAIR_1"/>
    <property type="match status" value="1"/>
</dbReference>
<dbReference type="GO" id="GO:0006298">
    <property type="term" value="P:mismatch repair"/>
    <property type="evidence" value="ECO:0007669"/>
    <property type="project" value="InterPro"/>
</dbReference>
<evidence type="ECO:0000313" key="4">
    <source>
        <dbReference type="Proteomes" id="UP000014760"/>
    </source>
</evidence>
<dbReference type="InterPro" id="IPR038973">
    <property type="entry name" value="MutL/Mlh/Pms-like"/>
</dbReference>
<evidence type="ECO:0000313" key="3">
    <source>
        <dbReference type="EnsemblMetazoa" id="CapteP17706"/>
    </source>
</evidence>
<dbReference type="GO" id="GO:0140664">
    <property type="term" value="F:ATP-dependent DNA damage sensor activity"/>
    <property type="evidence" value="ECO:0007669"/>
    <property type="project" value="InterPro"/>
</dbReference>
<dbReference type="GO" id="GO:0032389">
    <property type="term" value="C:MutLalpha complex"/>
    <property type="evidence" value="ECO:0007669"/>
    <property type="project" value="TreeGrafter"/>
</dbReference>
<dbReference type="HOGENOM" id="CLU_004131_6_0_1"/>
<dbReference type="InterPro" id="IPR014762">
    <property type="entry name" value="DNA_mismatch_repair_CS"/>
</dbReference>
<dbReference type="EnsemblMetazoa" id="CapteT17706">
    <property type="protein sequence ID" value="CapteP17706"/>
    <property type="gene ID" value="CapteG17706"/>
</dbReference>
<proteinExistence type="inferred from homology"/>
<reference evidence="4" key="1">
    <citation type="submission" date="2012-12" db="EMBL/GenBank/DDBJ databases">
        <authorList>
            <person name="Hellsten U."/>
            <person name="Grimwood J."/>
            <person name="Chapman J.A."/>
            <person name="Shapiro H."/>
            <person name="Aerts A."/>
            <person name="Otillar R.P."/>
            <person name="Terry A.Y."/>
            <person name="Boore J.L."/>
            <person name="Simakov O."/>
            <person name="Marletaz F."/>
            <person name="Cho S.-J."/>
            <person name="Edsinger-Gonzales E."/>
            <person name="Havlak P."/>
            <person name="Kuo D.-H."/>
            <person name="Larsson T."/>
            <person name="Lv J."/>
            <person name="Arendt D."/>
            <person name="Savage R."/>
            <person name="Osoegawa K."/>
            <person name="de Jong P."/>
            <person name="Lindberg D.R."/>
            <person name="Seaver E.C."/>
            <person name="Weisblat D.A."/>
            <person name="Putnam N.H."/>
            <person name="Grigoriev I.V."/>
            <person name="Rokhsar D.S."/>
        </authorList>
    </citation>
    <scope>NUCLEOTIDE SEQUENCE</scope>
    <source>
        <strain evidence="4">I ESC-2004</strain>
    </source>
</reference>
<dbReference type="AlphaFoldDB" id="R7TAP5"/>